<keyword evidence="1" id="KW-0732">Signal</keyword>
<dbReference type="RefSeq" id="XP_017995217.1">
    <property type="nucleotide sequence ID" value="XM_018143835.1"/>
</dbReference>
<protein>
    <recommendedName>
        <fullName evidence="2">CHRD domain-containing protein</fullName>
    </recommendedName>
</protein>
<dbReference type="Pfam" id="PF07452">
    <property type="entry name" value="CHRD"/>
    <property type="match status" value="1"/>
</dbReference>
<dbReference type="OrthoDB" id="3554264at2759"/>
<dbReference type="SMART" id="SM00754">
    <property type="entry name" value="CHRD"/>
    <property type="match status" value="1"/>
</dbReference>
<organism evidence="3 4">
    <name type="scientific">Cyphellophora attinorum</name>
    <dbReference type="NCBI Taxonomy" id="1664694"/>
    <lineage>
        <taxon>Eukaryota</taxon>
        <taxon>Fungi</taxon>
        <taxon>Dikarya</taxon>
        <taxon>Ascomycota</taxon>
        <taxon>Pezizomycotina</taxon>
        <taxon>Eurotiomycetes</taxon>
        <taxon>Chaetothyriomycetidae</taxon>
        <taxon>Chaetothyriales</taxon>
        <taxon>Cyphellophoraceae</taxon>
        <taxon>Cyphellophora</taxon>
    </lineage>
</organism>
<name>A0A0N1NXN3_9EURO</name>
<evidence type="ECO:0000313" key="3">
    <source>
        <dbReference type="EMBL" id="KPI35254.1"/>
    </source>
</evidence>
<dbReference type="Proteomes" id="UP000038010">
    <property type="component" value="Unassembled WGS sequence"/>
</dbReference>
<feature type="chain" id="PRO_5005879423" description="CHRD domain-containing protein" evidence="1">
    <location>
        <begin position="20"/>
        <end position="198"/>
    </location>
</feature>
<reference evidence="3 4" key="1">
    <citation type="submission" date="2015-06" db="EMBL/GenBank/DDBJ databases">
        <title>Draft genome of the ant-associated black yeast Phialophora attae CBS 131958.</title>
        <authorList>
            <person name="Moreno L.F."/>
            <person name="Stielow B.J."/>
            <person name="de Hoog S."/>
            <person name="Vicente V.A."/>
            <person name="Weiss V.A."/>
            <person name="de Vries M."/>
            <person name="Cruz L.M."/>
            <person name="Souza E.M."/>
        </authorList>
    </citation>
    <scope>NUCLEOTIDE SEQUENCE [LARGE SCALE GENOMIC DNA]</scope>
    <source>
        <strain evidence="3 4">CBS 131958</strain>
    </source>
</reference>
<dbReference type="AlphaFoldDB" id="A0A0N1NXN3"/>
<feature type="signal peptide" evidence="1">
    <location>
        <begin position="1"/>
        <end position="19"/>
    </location>
</feature>
<feature type="domain" description="CHRD" evidence="2">
    <location>
        <begin position="50"/>
        <end position="198"/>
    </location>
</feature>
<dbReference type="GeneID" id="28735715"/>
<evidence type="ECO:0000256" key="1">
    <source>
        <dbReference type="SAM" id="SignalP"/>
    </source>
</evidence>
<dbReference type="VEuPathDB" id="FungiDB:AB675_3756"/>
<proteinExistence type="predicted"/>
<keyword evidence="4" id="KW-1185">Reference proteome</keyword>
<dbReference type="InterPro" id="IPR010895">
    <property type="entry name" value="CHRD"/>
</dbReference>
<sequence>MKVTATIAGLVALTSVASAFPFGGGSGGKGDKEWKDFKDYPKGFPFKFTSIYQVTATPDQVVNANNTVTPGEPGAVGYYNYGINSELDLICWYITLKGVTGPYQSPARTATHIHQAVKGRIGPPRIALTNPEPANSTASVDKISVGCQRGPFTTGILANGTDTGTGFMVKQIEENPSGFFTDAHTVSYPAGVVRGQLA</sequence>
<evidence type="ECO:0000259" key="2">
    <source>
        <dbReference type="SMART" id="SM00754"/>
    </source>
</evidence>
<comment type="caution">
    <text evidence="3">The sequence shown here is derived from an EMBL/GenBank/DDBJ whole genome shotgun (WGS) entry which is preliminary data.</text>
</comment>
<evidence type="ECO:0000313" key="4">
    <source>
        <dbReference type="Proteomes" id="UP000038010"/>
    </source>
</evidence>
<gene>
    <name evidence="3" type="ORF">AB675_3756</name>
</gene>
<accession>A0A0N1NXN3</accession>
<dbReference type="EMBL" id="LFJN01000042">
    <property type="protein sequence ID" value="KPI35254.1"/>
    <property type="molecule type" value="Genomic_DNA"/>
</dbReference>